<name>A0A4Z0W2D0_9BACT</name>
<dbReference type="Gene3D" id="3.10.20.860">
    <property type="match status" value="1"/>
</dbReference>
<dbReference type="AlphaFoldDB" id="A0A4Z0W2D0"/>
<dbReference type="Proteomes" id="UP000297288">
    <property type="component" value="Unassembled WGS sequence"/>
</dbReference>
<dbReference type="InterPro" id="IPR010982">
    <property type="entry name" value="Lambda_DNA-bd_dom_sf"/>
</dbReference>
<dbReference type="InterPro" id="IPR032758">
    <property type="entry name" value="MqsA/HigA-2"/>
</dbReference>
<organism evidence="1 2">
    <name type="scientific">Geotoga petraea</name>
    <dbReference type="NCBI Taxonomy" id="28234"/>
    <lineage>
        <taxon>Bacteria</taxon>
        <taxon>Thermotogati</taxon>
        <taxon>Thermotogota</taxon>
        <taxon>Thermotogae</taxon>
        <taxon>Petrotogales</taxon>
        <taxon>Petrotogaceae</taxon>
        <taxon>Geotoga</taxon>
    </lineage>
</organism>
<accession>A0A4Z0W2D0</accession>
<evidence type="ECO:0000313" key="2">
    <source>
        <dbReference type="Proteomes" id="UP000297288"/>
    </source>
</evidence>
<dbReference type="EMBL" id="SRME01000001">
    <property type="protein sequence ID" value="TGG88627.1"/>
    <property type="molecule type" value="Genomic_DNA"/>
</dbReference>
<dbReference type="Gene3D" id="1.10.260.40">
    <property type="entry name" value="lambda repressor-like DNA-binding domains"/>
    <property type="match status" value="1"/>
</dbReference>
<dbReference type="SUPFAM" id="SSF47413">
    <property type="entry name" value="lambda repressor-like DNA-binding domains"/>
    <property type="match status" value="1"/>
</dbReference>
<protein>
    <recommendedName>
        <fullName evidence="3">Helix-turn-helix domain-containing protein</fullName>
    </recommendedName>
</protein>
<comment type="caution">
    <text evidence="1">The sequence shown here is derived from an EMBL/GenBank/DDBJ whole genome shotgun (WGS) entry which is preliminary data.</text>
</comment>
<proteinExistence type="predicted"/>
<dbReference type="OrthoDB" id="129502at2"/>
<dbReference type="InterPro" id="IPR001387">
    <property type="entry name" value="Cro/C1-type_HTH"/>
</dbReference>
<evidence type="ECO:0008006" key="3">
    <source>
        <dbReference type="Google" id="ProtNLM"/>
    </source>
</evidence>
<dbReference type="GO" id="GO:0003677">
    <property type="term" value="F:DNA binding"/>
    <property type="evidence" value="ECO:0007669"/>
    <property type="project" value="InterPro"/>
</dbReference>
<gene>
    <name evidence="1" type="ORF">E4650_00010</name>
</gene>
<dbReference type="CDD" id="cd00093">
    <property type="entry name" value="HTH_XRE"/>
    <property type="match status" value="1"/>
</dbReference>
<reference evidence="1 2" key="1">
    <citation type="submission" date="2019-04" db="EMBL/GenBank/DDBJ databases">
        <title>Draft genome sequence data and analysis of a Fermenting Bacterium, Geotoga petraea strain HO-Geo1, isolated from heavy-oil petroleum reservoir in Russia.</title>
        <authorList>
            <person name="Grouzdev D.S."/>
            <person name="Semenova E.M."/>
            <person name="Sokolova D.S."/>
            <person name="Tourova T.P."/>
            <person name="Poltaraus A.B."/>
            <person name="Nazina T.N."/>
        </authorList>
    </citation>
    <scope>NUCLEOTIDE SEQUENCE [LARGE SCALE GENOMIC DNA]</scope>
    <source>
        <strain evidence="1 2">HO-Geo1</strain>
    </source>
</reference>
<dbReference type="Pfam" id="PF15731">
    <property type="entry name" value="MqsA_antitoxin"/>
    <property type="match status" value="1"/>
</dbReference>
<sequence length="230" mass="27265">MITENYLTEKIFVFLKVSKENLKVFMIVRSAIIMSKGVKNMKCLNCGEKMEKRKVKLNDDYFENLNDQELSMYFCNNCGESFFDTDEFNELVKKNMYNLNKDKEEISKDKIFEVREKYNLSQKEMSLILGRSISLVSKLENGERKLVGTLRDIYTDYFFQGKILDFVEKYKDDIPNEDYNNIVRKIKLNKNNVKYKENISLENGMNFIEDNIDNFISREEMECEECLTAA</sequence>
<evidence type="ECO:0000313" key="1">
    <source>
        <dbReference type="EMBL" id="TGG88627.1"/>
    </source>
</evidence>